<feature type="domain" description="TauD/TfdA-like" evidence="2">
    <location>
        <begin position="92"/>
        <end position="337"/>
    </location>
</feature>
<dbReference type="Proteomes" id="UP000070501">
    <property type="component" value="Unassembled WGS sequence"/>
</dbReference>
<sequence>MVFQNAGPVVATAPSSANLGLPIVSHGRSVDGALGCPSGFPDHLYHPLAWTGNQLSQGDQLIHHLSQADLAEIKSALMTFKEQELDGDLVDRQNFPLPKLAQKLDAVGEILHNGIGVAVIRGLDPKEFSVEDLTIVRLGLQIYIADQQGRQDHKGNMLVHIIADNSSEIKLGHHRHSTTAISFHNEEAGDIVSWLTRSTAASGGRCIIASAYEIYNVLATHRPDILRTLAKSDWPLALPRFQCRPLIFYEDSRLIMNFGRTPLMGNATHPRPEHLPKLNDRQREALDTVEVIAKAVQLEIQTQAGDIHFINNLAILHRREGFVNGASLDEKRHLVRMRLRSSRQGWSIPGPLQREWREAFNSKACKTWHLDPMPGEAFPLRKYTN</sequence>
<dbReference type="SUPFAM" id="SSF51197">
    <property type="entry name" value="Clavaminate synthase-like"/>
    <property type="match status" value="1"/>
</dbReference>
<evidence type="ECO:0000259" key="2">
    <source>
        <dbReference type="Pfam" id="PF02668"/>
    </source>
</evidence>
<keyword evidence="1" id="KW-0560">Oxidoreductase</keyword>
<protein>
    <submittedName>
        <fullName evidence="3">TfdA family taurine catabolism dioxygenase TauD</fullName>
    </submittedName>
</protein>
<reference evidence="4" key="1">
    <citation type="submission" date="2016-02" db="EMBL/GenBank/DDBJ databases">
        <title>Draft genome sequence of Microdochium bolleyi, a fungal endophyte of beachgrass.</title>
        <authorList>
            <consortium name="DOE Joint Genome Institute"/>
            <person name="David A.S."/>
            <person name="May G."/>
            <person name="Haridas S."/>
            <person name="Lim J."/>
            <person name="Wang M."/>
            <person name="Labutti K."/>
            <person name="Lipzen A."/>
            <person name="Barry K."/>
            <person name="Grigoriev I.V."/>
        </authorList>
    </citation>
    <scope>NUCLEOTIDE SEQUENCE [LARGE SCALE GENOMIC DNA]</scope>
    <source>
        <strain evidence="4">J235TASD1</strain>
    </source>
</reference>
<keyword evidence="3" id="KW-0223">Dioxygenase</keyword>
<dbReference type="InterPro" id="IPR050411">
    <property type="entry name" value="AlphaKG_dependent_hydroxylases"/>
</dbReference>
<dbReference type="Pfam" id="PF02668">
    <property type="entry name" value="TauD"/>
    <property type="match status" value="1"/>
</dbReference>
<proteinExistence type="predicted"/>
<dbReference type="STRING" id="196109.A0A136JEC0"/>
<keyword evidence="4" id="KW-1185">Reference proteome</keyword>
<dbReference type="AlphaFoldDB" id="A0A136JEC0"/>
<dbReference type="Gene3D" id="3.60.130.10">
    <property type="entry name" value="Clavaminate synthase-like"/>
    <property type="match status" value="1"/>
</dbReference>
<dbReference type="InParanoid" id="A0A136JEC0"/>
<dbReference type="PANTHER" id="PTHR10696:SF49">
    <property type="entry name" value="TAUD_TFDA-LIKE DOMAIN-CONTAINING PROTEIN"/>
    <property type="match status" value="1"/>
</dbReference>
<evidence type="ECO:0000256" key="1">
    <source>
        <dbReference type="ARBA" id="ARBA00023002"/>
    </source>
</evidence>
<dbReference type="GO" id="GO:0051213">
    <property type="term" value="F:dioxygenase activity"/>
    <property type="evidence" value="ECO:0007669"/>
    <property type="project" value="UniProtKB-KW"/>
</dbReference>
<evidence type="ECO:0000313" key="4">
    <source>
        <dbReference type="Proteomes" id="UP000070501"/>
    </source>
</evidence>
<organism evidence="3 4">
    <name type="scientific">Microdochium bolleyi</name>
    <dbReference type="NCBI Taxonomy" id="196109"/>
    <lineage>
        <taxon>Eukaryota</taxon>
        <taxon>Fungi</taxon>
        <taxon>Dikarya</taxon>
        <taxon>Ascomycota</taxon>
        <taxon>Pezizomycotina</taxon>
        <taxon>Sordariomycetes</taxon>
        <taxon>Xylariomycetidae</taxon>
        <taxon>Xylariales</taxon>
        <taxon>Microdochiaceae</taxon>
        <taxon>Microdochium</taxon>
    </lineage>
</organism>
<gene>
    <name evidence="3" type="ORF">Micbo1qcDRAFT_26785</name>
</gene>
<dbReference type="OrthoDB" id="5224680at2759"/>
<dbReference type="InterPro" id="IPR003819">
    <property type="entry name" value="TauD/TfdA-like"/>
</dbReference>
<accession>A0A136JEC0</accession>
<dbReference type="EMBL" id="KQ964246">
    <property type="protein sequence ID" value="KXJ95487.1"/>
    <property type="molecule type" value="Genomic_DNA"/>
</dbReference>
<evidence type="ECO:0000313" key="3">
    <source>
        <dbReference type="EMBL" id="KXJ95487.1"/>
    </source>
</evidence>
<name>A0A136JEC0_9PEZI</name>
<dbReference type="PANTHER" id="PTHR10696">
    <property type="entry name" value="GAMMA-BUTYROBETAINE HYDROXYLASE-RELATED"/>
    <property type="match status" value="1"/>
</dbReference>
<dbReference type="InterPro" id="IPR042098">
    <property type="entry name" value="TauD-like_sf"/>
</dbReference>